<name>A0A7Y9LT67_9MICC</name>
<comment type="caution">
    <text evidence="3">The sequence shown here is derived from an EMBL/GenBank/DDBJ whole genome shotgun (WGS) entry which is preliminary data.</text>
</comment>
<evidence type="ECO:0000256" key="1">
    <source>
        <dbReference type="ARBA" id="ARBA00022729"/>
    </source>
</evidence>
<dbReference type="Proteomes" id="UP000521748">
    <property type="component" value="Unassembled WGS sequence"/>
</dbReference>
<dbReference type="AlphaFoldDB" id="A0A7Y9LT67"/>
<dbReference type="SUPFAM" id="SSF53474">
    <property type="entry name" value="alpha/beta-Hydrolases"/>
    <property type="match status" value="1"/>
</dbReference>
<gene>
    <name evidence="3" type="ORF">FHU41_001349</name>
</gene>
<dbReference type="InterPro" id="IPR003140">
    <property type="entry name" value="PLipase/COase/thioEstase"/>
</dbReference>
<organism evidence="3 4">
    <name type="scientific">Psychromicrobium silvestre</name>
    <dbReference type="NCBI Taxonomy" id="1645614"/>
    <lineage>
        <taxon>Bacteria</taxon>
        <taxon>Bacillati</taxon>
        <taxon>Actinomycetota</taxon>
        <taxon>Actinomycetes</taxon>
        <taxon>Micrococcales</taxon>
        <taxon>Micrococcaceae</taxon>
        <taxon>Psychromicrobium</taxon>
    </lineage>
</organism>
<sequence>MKKSALPLITTEASLTVDGHERTFTSVAPADLPAGSALLVLFHGSYQSGEVLRKFAAGTFDELAAREKLVVVYPDAYKKLWNDARIESNYPARLEGYDDVAFFRALVDHFARTSGIDKSRVYAAGYSNGAQFVNRLIHEANDALAGAALIAATQPVPENFPAGLPSAELPVVLIHGTGDRLVPYQGGMASFWGFRPRGLGLSHLETAEYLAARNGISTAPTEKKLPASRPEKTSVTVRDWNSQGKSPVRSYTIEGGGHVIPNPVKSAAGIYGRTNKDLDSARAIWDFFSESKA</sequence>
<dbReference type="Pfam" id="PF02230">
    <property type="entry name" value="Abhydrolase_2"/>
    <property type="match status" value="1"/>
</dbReference>
<evidence type="ECO:0000259" key="2">
    <source>
        <dbReference type="Pfam" id="PF02230"/>
    </source>
</evidence>
<dbReference type="GO" id="GO:0016787">
    <property type="term" value="F:hydrolase activity"/>
    <property type="evidence" value="ECO:0007669"/>
    <property type="project" value="InterPro"/>
</dbReference>
<keyword evidence="1" id="KW-0732">Signal</keyword>
<proteinExistence type="predicted"/>
<keyword evidence="4" id="KW-1185">Reference proteome</keyword>
<protein>
    <submittedName>
        <fullName evidence="3">Polyhydroxybutyrate depolymerase</fullName>
    </submittedName>
</protein>
<dbReference type="PANTHER" id="PTHR43037:SF1">
    <property type="entry name" value="BLL1128 PROTEIN"/>
    <property type="match status" value="1"/>
</dbReference>
<dbReference type="PANTHER" id="PTHR43037">
    <property type="entry name" value="UNNAMED PRODUCT-RELATED"/>
    <property type="match status" value="1"/>
</dbReference>
<dbReference type="InterPro" id="IPR050955">
    <property type="entry name" value="Plant_Biomass_Hydrol_Est"/>
</dbReference>
<dbReference type="RefSeq" id="WP_179388807.1">
    <property type="nucleotide sequence ID" value="NZ_JACBYQ010000001.1"/>
</dbReference>
<dbReference type="InterPro" id="IPR029058">
    <property type="entry name" value="AB_hydrolase_fold"/>
</dbReference>
<dbReference type="Gene3D" id="3.40.50.1820">
    <property type="entry name" value="alpha/beta hydrolase"/>
    <property type="match status" value="1"/>
</dbReference>
<evidence type="ECO:0000313" key="4">
    <source>
        <dbReference type="Proteomes" id="UP000521748"/>
    </source>
</evidence>
<reference evidence="3 4" key="1">
    <citation type="submission" date="2020-07" db="EMBL/GenBank/DDBJ databases">
        <title>Sequencing the genomes of 1000 actinobacteria strains.</title>
        <authorList>
            <person name="Klenk H.-P."/>
        </authorList>
    </citation>
    <scope>NUCLEOTIDE SEQUENCE [LARGE SCALE GENOMIC DNA]</scope>
    <source>
        <strain evidence="3 4">DSM 102047</strain>
    </source>
</reference>
<evidence type="ECO:0000313" key="3">
    <source>
        <dbReference type="EMBL" id="NYE95128.1"/>
    </source>
</evidence>
<accession>A0A7Y9LT67</accession>
<dbReference type="EMBL" id="JACBYQ010000001">
    <property type="protein sequence ID" value="NYE95128.1"/>
    <property type="molecule type" value="Genomic_DNA"/>
</dbReference>
<feature type="domain" description="Phospholipase/carboxylesterase/thioesterase" evidence="2">
    <location>
        <begin position="104"/>
        <end position="188"/>
    </location>
</feature>